<evidence type="ECO:0000313" key="2">
    <source>
        <dbReference type="EMBL" id="MBB5040581.1"/>
    </source>
</evidence>
<dbReference type="InterPro" id="IPR018777">
    <property type="entry name" value="Replication_initiator_prot_A"/>
</dbReference>
<evidence type="ECO:0008006" key="4">
    <source>
        <dbReference type="Google" id="ProtNLM"/>
    </source>
</evidence>
<dbReference type="RefSeq" id="WP_184213302.1">
    <property type="nucleotide sequence ID" value="NZ_JACHIF010000015.1"/>
</dbReference>
<accession>A0A7W8DT69</accession>
<dbReference type="Pfam" id="PF10134">
    <property type="entry name" value="RPA"/>
    <property type="match status" value="1"/>
</dbReference>
<evidence type="ECO:0000313" key="3">
    <source>
        <dbReference type="Proteomes" id="UP000534294"/>
    </source>
</evidence>
<protein>
    <recommendedName>
        <fullName evidence="4">Initiator Replication protein</fullName>
    </recommendedName>
</protein>
<dbReference type="EMBL" id="JACHIF010000015">
    <property type="protein sequence ID" value="MBB5040581.1"/>
    <property type="molecule type" value="Genomic_DNA"/>
</dbReference>
<keyword evidence="3" id="KW-1185">Reference proteome</keyword>
<sequence>MEEDLSKIKKAKAVPEDLFPDLPSEYQDGRDELNLAEFPISAIGSRSDPSVKTLRFEDRTFDKASGEMIHRRLTITASDEHGLPTTADDEVLLGLLQMSRLQKFESPSVTFTPYQLIRILGWTVSTYNYKRIREAIDRWLGVTLYYENAWRDKKTGQWVDASFHFIEFAEFYKPGREGVMAQEGSSVIKWNDLIFRNFKEGNLKTLDFHFYRSLESGIAKRMFRFLDKRFHFRPRLSFALEAFACEKIGLTRPTKISYTGRASVDVAQIKRRLMPGIKELEALKFITVMSEKNRFTKDSAGVWQIHFERYFDAPIEAQAQPVLEMKVEDVSVLEGRLIGHGVSKSQARRLVSEFDNDRIEIQLEALEFLLAKGGDTAPVNRGGWLSKAIAENYGPPKGFKSRAQLEHEAHERAETLRKREEQRRKKKLEDEAREADQKAKEAAENRKVEAYLASLTPQERQKLENDATADSPFANREGSVFRKAVIYSHALKLLKELEAQADEN</sequence>
<gene>
    <name evidence="2" type="ORF">HNQ64_004869</name>
</gene>
<feature type="region of interest" description="Disordered" evidence="1">
    <location>
        <begin position="412"/>
        <end position="475"/>
    </location>
</feature>
<evidence type="ECO:0000256" key="1">
    <source>
        <dbReference type="SAM" id="MobiDB-lite"/>
    </source>
</evidence>
<name>A0A7W8DT69_9BACT</name>
<reference evidence="2 3" key="1">
    <citation type="submission" date="2020-08" db="EMBL/GenBank/DDBJ databases">
        <title>Genomic Encyclopedia of Type Strains, Phase IV (KMG-IV): sequencing the most valuable type-strain genomes for metagenomic binning, comparative biology and taxonomic classification.</title>
        <authorList>
            <person name="Goeker M."/>
        </authorList>
    </citation>
    <scope>NUCLEOTIDE SEQUENCE [LARGE SCALE GENOMIC DNA]</scope>
    <source>
        <strain evidence="2 3">DSM 12251</strain>
    </source>
</reference>
<feature type="compositionally biased region" description="Basic and acidic residues" evidence="1">
    <location>
        <begin position="412"/>
        <end position="449"/>
    </location>
</feature>
<dbReference type="Proteomes" id="UP000534294">
    <property type="component" value="Unassembled WGS sequence"/>
</dbReference>
<dbReference type="AlphaFoldDB" id="A0A7W8DT69"/>
<organism evidence="2 3">
    <name type="scientific">Prosthecobacter dejongeii</name>
    <dbReference type="NCBI Taxonomy" id="48465"/>
    <lineage>
        <taxon>Bacteria</taxon>
        <taxon>Pseudomonadati</taxon>
        <taxon>Verrucomicrobiota</taxon>
        <taxon>Verrucomicrobiia</taxon>
        <taxon>Verrucomicrobiales</taxon>
        <taxon>Verrucomicrobiaceae</taxon>
        <taxon>Prosthecobacter</taxon>
    </lineage>
</organism>
<proteinExistence type="predicted"/>
<comment type="caution">
    <text evidence="2">The sequence shown here is derived from an EMBL/GenBank/DDBJ whole genome shotgun (WGS) entry which is preliminary data.</text>
</comment>